<evidence type="ECO:0000256" key="1">
    <source>
        <dbReference type="SAM" id="MobiDB-lite"/>
    </source>
</evidence>
<feature type="compositionally biased region" description="Low complexity" evidence="1">
    <location>
        <begin position="14"/>
        <end position="24"/>
    </location>
</feature>
<feature type="region of interest" description="Disordered" evidence="1">
    <location>
        <begin position="1"/>
        <end position="33"/>
    </location>
</feature>
<protein>
    <submittedName>
        <fullName evidence="2">Uncharacterized protein</fullName>
    </submittedName>
</protein>
<organism evidence="2 3">
    <name type="scientific">Anaeramoeba ignava</name>
    <name type="common">Anaerobic marine amoeba</name>
    <dbReference type="NCBI Taxonomy" id="1746090"/>
    <lineage>
        <taxon>Eukaryota</taxon>
        <taxon>Metamonada</taxon>
        <taxon>Anaeramoebidae</taxon>
        <taxon>Anaeramoeba</taxon>
    </lineage>
</organism>
<accession>A0A9Q0RBZ6</accession>
<dbReference type="Proteomes" id="UP001149090">
    <property type="component" value="Unassembled WGS sequence"/>
</dbReference>
<keyword evidence="3" id="KW-1185">Reference proteome</keyword>
<sequence length="268" mass="32347">MNNKLRYNQPIKHNSQNQYLNNSNSEKHKERKKEETNLINEITSFFDKQKKEELNSFLSEIFCSFFLHNEKSPNLVSLDTFIDFFCLIINQIPQQFQILKEKKIYQKFNLLKKSKSIPSQILLAELKELDSIYIFDKRNRDISKPIIYEIGTNSQNQDFINIFNFYSYDKNHPFTYKTIERENVLERNKKKKIIIKKKIIPILHIQESKENLLKEECLRILEIAETQQNLKDLIFIIHFYFNQVYKNIQIIFVKFFKNNQQKSEVDGK</sequence>
<gene>
    <name evidence="2" type="ORF">M0811_01253</name>
</gene>
<proteinExistence type="predicted"/>
<dbReference type="EMBL" id="JAPDFW010000070">
    <property type="protein sequence ID" value="KAJ5074622.1"/>
    <property type="molecule type" value="Genomic_DNA"/>
</dbReference>
<evidence type="ECO:0000313" key="3">
    <source>
        <dbReference type="Proteomes" id="UP001149090"/>
    </source>
</evidence>
<reference evidence="2" key="1">
    <citation type="submission" date="2022-10" db="EMBL/GenBank/DDBJ databases">
        <title>Novel sulphate-reducing endosymbionts in the free-living metamonad Anaeramoeba.</title>
        <authorList>
            <person name="Jerlstrom-Hultqvist J."/>
            <person name="Cepicka I."/>
            <person name="Gallot-Lavallee L."/>
            <person name="Salas-Leiva D."/>
            <person name="Curtis B.A."/>
            <person name="Zahonova K."/>
            <person name="Pipaliya S."/>
            <person name="Dacks J."/>
            <person name="Roger A.J."/>
        </authorList>
    </citation>
    <scope>NUCLEOTIDE SEQUENCE</scope>
    <source>
        <strain evidence="2">BMAN</strain>
    </source>
</reference>
<comment type="caution">
    <text evidence="2">The sequence shown here is derived from an EMBL/GenBank/DDBJ whole genome shotgun (WGS) entry which is preliminary data.</text>
</comment>
<dbReference type="AlphaFoldDB" id="A0A9Q0RBZ6"/>
<name>A0A9Q0RBZ6_ANAIG</name>
<evidence type="ECO:0000313" key="2">
    <source>
        <dbReference type="EMBL" id="KAJ5074622.1"/>
    </source>
</evidence>